<dbReference type="Pfam" id="PF11905">
    <property type="entry name" value="DUF3425"/>
    <property type="match status" value="1"/>
</dbReference>
<dbReference type="Proteomes" id="UP000249363">
    <property type="component" value="Unassembled WGS sequence"/>
</dbReference>
<dbReference type="STRING" id="1196081.A0A364LDF3"/>
<dbReference type="InterPro" id="IPR021833">
    <property type="entry name" value="DUF3425"/>
</dbReference>
<dbReference type="AlphaFoldDB" id="A0A364LDF3"/>
<accession>A0A364LDF3</accession>
<dbReference type="SUPFAM" id="SSF57959">
    <property type="entry name" value="Leucine zipper domain"/>
    <property type="match status" value="1"/>
</dbReference>
<comment type="caution">
    <text evidence="2">The sequence shown here is derived from an EMBL/GenBank/DDBJ whole genome shotgun (WGS) entry which is preliminary data.</text>
</comment>
<dbReference type="OrthoDB" id="2245989at2759"/>
<keyword evidence="3" id="KW-1185">Reference proteome</keyword>
<dbReference type="GeneID" id="63799048"/>
<gene>
    <name evidence="2" type="ORF">BHQ10_009834</name>
</gene>
<dbReference type="RefSeq" id="XP_040738336.1">
    <property type="nucleotide sequence ID" value="XM_040882792.1"/>
</dbReference>
<sequence length="393" mass="43580">MAGKDKTKNLVVPELADDSAERKRVLNVLAQRRYRQRRKERLRSLESRANSNGLQDEDSTANGYNVTVPRRHEASAFGLSESNSGTARNTITADSASSLKFTNNELDDVQLVIPSNQFDMFLTSPSQLQPCLMNDPFSLSGFDQTDSNLDIFDLGHERAPIDGPPDYSSDDIFSSNVDVSTELQSSETATFTFPDDHLLEVPSLVLLNAALQVAQRLNIADLIWDLSAISPFYRGDTSKNCSSSSSSTGASPSSLHTPSLTLASDSSSTSVLPYHLRPTTTQRSLPHHPILDLLPWPSTRDKLIRVFNLPPNLRPKTAQSPMGLIQLVQDMEDDGNEGVRVHGGDPYEACGWEIGQLIFENWWWAFDTEIVLESNQARKKRGEKALTLQAYQL</sequence>
<organism evidence="2 3">
    <name type="scientific">Talaromyces amestolkiae</name>
    <dbReference type="NCBI Taxonomy" id="1196081"/>
    <lineage>
        <taxon>Eukaryota</taxon>
        <taxon>Fungi</taxon>
        <taxon>Dikarya</taxon>
        <taxon>Ascomycota</taxon>
        <taxon>Pezizomycotina</taxon>
        <taxon>Eurotiomycetes</taxon>
        <taxon>Eurotiomycetidae</taxon>
        <taxon>Eurotiales</taxon>
        <taxon>Trichocomaceae</taxon>
        <taxon>Talaromyces</taxon>
        <taxon>Talaromyces sect. Talaromyces</taxon>
    </lineage>
</organism>
<protein>
    <recommendedName>
        <fullName evidence="4">BZIP domain-containing protein</fullName>
    </recommendedName>
</protein>
<dbReference type="PANTHER" id="PTHR38116">
    <property type="entry name" value="CHROMOSOME 7, WHOLE GENOME SHOTGUN SEQUENCE"/>
    <property type="match status" value="1"/>
</dbReference>
<dbReference type="EMBL" id="MIKG01000027">
    <property type="protein sequence ID" value="RAO73822.1"/>
    <property type="molecule type" value="Genomic_DNA"/>
</dbReference>
<dbReference type="GO" id="GO:0003700">
    <property type="term" value="F:DNA-binding transcription factor activity"/>
    <property type="evidence" value="ECO:0007669"/>
    <property type="project" value="InterPro"/>
</dbReference>
<evidence type="ECO:0000256" key="1">
    <source>
        <dbReference type="SAM" id="MobiDB-lite"/>
    </source>
</evidence>
<reference evidence="2 3" key="1">
    <citation type="journal article" date="2017" name="Biotechnol. Biofuels">
        <title>Differential beta-glucosidase expression as a function of carbon source availability in Talaromyces amestolkiae: a genomic and proteomic approach.</title>
        <authorList>
            <person name="de Eugenio L.I."/>
            <person name="Mendez-Liter J.A."/>
            <person name="Nieto-Dominguez M."/>
            <person name="Alonso L."/>
            <person name="Gil-Munoz J."/>
            <person name="Barriuso J."/>
            <person name="Prieto A."/>
            <person name="Martinez M.J."/>
        </authorList>
    </citation>
    <scope>NUCLEOTIDE SEQUENCE [LARGE SCALE GENOMIC DNA]</scope>
    <source>
        <strain evidence="2 3">CIB</strain>
    </source>
</reference>
<feature type="region of interest" description="Disordered" evidence="1">
    <location>
        <begin position="37"/>
        <end position="62"/>
    </location>
</feature>
<feature type="compositionally biased region" description="Polar residues" evidence="1">
    <location>
        <begin position="49"/>
        <end position="62"/>
    </location>
</feature>
<evidence type="ECO:0000313" key="2">
    <source>
        <dbReference type="EMBL" id="RAO73822.1"/>
    </source>
</evidence>
<evidence type="ECO:0000313" key="3">
    <source>
        <dbReference type="Proteomes" id="UP000249363"/>
    </source>
</evidence>
<dbReference type="InterPro" id="IPR046347">
    <property type="entry name" value="bZIP_sf"/>
</dbReference>
<dbReference type="Gene3D" id="1.20.5.170">
    <property type="match status" value="1"/>
</dbReference>
<evidence type="ECO:0008006" key="4">
    <source>
        <dbReference type="Google" id="ProtNLM"/>
    </source>
</evidence>
<feature type="region of interest" description="Disordered" evidence="1">
    <location>
        <begin position="240"/>
        <end position="262"/>
    </location>
</feature>
<name>A0A364LDF3_TALAM</name>
<dbReference type="PANTHER" id="PTHR38116:SF9">
    <property type="entry name" value="BZIP DOMAIN-CONTAINING PROTEIN"/>
    <property type="match status" value="1"/>
</dbReference>
<proteinExistence type="predicted"/>